<evidence type="ECO:0000256" key="2">
    <source>
        <dbReference type="ARBA" id="ARBA00004725"/>
    </source>
</evidence>
<dbReference type="InterPro" id="IPR013785">
    <property type="entry name" value="Aldolase_TIM"/>
</dbReference>
<comment type="cofactor">
    <cofactor evidence="1">
        <name>FMN</name>
        <dbReference type="ChEBI" id="CHEBI:58210"/>
    </cofactor>
</comment>
<keyword evidence="9" id="KW-1185">Reference proteome</keyword>
<keyword evidence="6" id="KW-0560">Oxidoreductase</keyword>
<evidence type="ECO:0000313" key="9">
    <source>
        <dbReference type="Proteomes" id="UP001060414"/>
    </source>
</evidence>
<keyword evidence="4" id="KW-0288">FMN</keyword>
<evidence type="ECO:0000256" key="1">
    <source>
        <dbReference type="ARBA" id="ARBA00001917"/>
    </source>
</evidence>
<dbReference type="SUPFAM" id="SSF51395">
    <property type="entry name" value="FMN-linked oxidoreductases"/>
    <property type="match status" value="1"/>
</dbReference>
<dbReference type="RefSeq" id="WP_260748553.1">
    <property type="nucleotide sequence ID" value="NZ_CP092109.1"/>
</dbReference>
<dbReference type="PIRSF" id="PIRSF000164">
    <property type="entry name" value="DHO_oxidase"/>
    <property type="match status" value="1"/>
</dbReference>
<name>A0ABY5ZSI2_9BACT</name>
<accession>A0ABY5ZSI2</accession>
<dbReference type="InterPro" id="IPR012135">
    <property type="entry name" value="Dihydroorotate_DH_1_2"/>
</dbReference>
<keyword evidence="3" id="KW-0285">Flavoprotein</keyword>
<evidence type="ECO:0000256" key="4">
    <source>
        <dbReference type="ARBA" id="ARBA00022643"/>
    </source>
</evidence>
<dbReference type="InterPro" id="IPR050074">
    <property type="entry name" value="DHO_dehydrogenase"/>
</dbReference>
<dbReference type="PANTHER" id="PTHR48109">
    <property type="entry name" value="DIHYDROOROTATE DEHYDROGENASE (QUINONE), MITOCHONDRIAL-RELATED"/>
    <property type="match status" value="1"/>
</dbReference>
<evidence type="ECO:0000256" key="5">
    <source>
        <dbReference type="ARBA" id="ARBA00022975"/>
    </source>
</evidence>
<evidence type="ECO:0000313" key="8">
    <source>
        <dbReference type="EMBL" id="UWZ80196.1"/>
    </source>
</evidence>
<dbReference type="PANTHER" id="PTHR48109:SF3">
    <property type="entry name" value="SLL0744 PROTEIN"/>
    <property type="match status" value="1"/>
</dbReference>
<feature type="domain" description="Dihydroorotate dehydrogenase catalytic" evidence="7">
    <location>
        <begin position="4"/>
        <end position="181"/>
    </location>
</feature>
<dbReference type="Proteomes" id="UP001060414">
    <property type="component" value="Chromosome"/>
</dbReference>
<keyword evidence="5" id="KW-0665">Pyrimidine biosynthesis</keyword>
<evidence type="ECO:0000256" key="6">
    <source>
        <dbReference type="ARBA" id="ARBA00023002"/>
    </source>
</evidence>
<comment type="pathway">
    <text evidence="2">Pyrimidine metabolism; UMP biosynthesis via de novo pathway.</text>
</comment>
<organism evidence="8 9">
    <name type="scientific">Geoalkalibacter halelectricus</name>
    <dbReference type="NCBI Taxonomy" id="2847045"/>
    <lineage>
        <taxon>Bacteria</taxon>
        <taxon>Pseudomonadati</taxon>
        <taxon>Thermodesulfobacteriota</taxon>
        <taxon>Desulfuromonadia</taxon>
        <taxon>Desulfuromonadales</taxon>
        <taxon>Geoalkalibacteraceae</taxon>
        <taxon>Geoalkalibacter</taxon>
    </lineage>
</organism>
<gene>
    <name evidence="8" type="ORF">L9S41_02075</name>
</gene>
<dbReference type="InterPro" id="IPR005720">
    <property type="entry name" value="Dihydroorotate_DH_cat"/>
</dbReference>
<reference evidence="8" key="1">
    <citation type="journal article" date="2022" name="Environ. Microbiol.">
        <title>Geoalkalibacter halelectricus SAP #1 sp. nov. possessing extracellular electron transfer and mineral#reducing capabilities from a haloalkaline environment.</title>
        <authorList>
            <person name="Yadav S."/>
            <person name="Singh R."/>
            <person name="Sundharam S.S."/>
            <person name="Chaudhary S."/>
            <person name="Krishnamurthi S."/>
            <person name="Patil S.A."/>
        </authorList>
    </citation>
    <scope>NUCLEOTIDE SEQUENCE</scope>
    <source>
        <strain evidence="8">SAP-1</strain>
    </source>
</reference>
<dbReference type="EMBL" id="CP092109">
    <property type="protein sequence ID" value="UWZ80196.1"/>
    <property type="molecule type" value="Genomic_DNA"/>
</dbReference>
<proteinExistence type="predicted"/>
<dbReference type="Gene3D" id="3.20.20.70">
    <property type="entry name" value="Aldolase class I"/>
    <property type="match status" value="2"/>
</dbReference>
<evidence type="ECO:0000259" key="7">
    <source>
        <dbReference type="Pfam" id="PF01180"/>
    </source>
</evidence>
<evidence type="ECO:0000256" key="3">
    <source>
        <dbReference type="ARBA" id="ARBA00022630"/>
    </source>
</evidence>
<sequence length="351" mass="38175">MPDLSTNYMGLKLSNPLIVASSSLTGSVEGVKRCAAAGAAAVVLKSLFEEQIEAETAALSGYADYAGHCEAGEYLQNFGAELGPREYLKLVEDAKRAVQVPVIASLNCYTDKSWVDYARKLEAAGADAIELNIALLPVGTRQPCSAVEETCLRIVHDVKSLVSIPVAVKIGPYFSSLAHFARKLCNDVMEGPEFSVGWCGPGATTKTTRWRGADGLVLFNRFYQFDIDIERLTTTAGNPYSTPAEMHTALRWISLLAGRVDAHLAATTGIHDGSDAVKQLLAGAHVLQLCSTLYENGLGRIEEILAQIGAWMQAQGFEKLDEFRGHLSQARSKQPKEYERLQYIKLFVGIE</sequence>
<dbReference type="Pfam" id="PF01180">
    <property type="entry name" value="DHO_dh"/>
    <property type="match status" value="1"/>
</dbReference>
<protein>
    <submittedName>
        <fullName evidence="8">Dihydroorotate dehydrogenase-like protein</fullName>
    </submittedName>
</protein>